<keyword evidence="4 8" id="KW-0547">Nucleotide-binding</keyword>
<proteinExistence type="inferred from homology"/>
<gene>
    <name evidence="8" type="primary">mobA</name>
    <name evidence="10" type="ORF">SAMN02745130_03177</name>
</gene>
<dbReference type="EMBL" id="FUYB01000019">
    <property type="protein sequence ID" value="SKA90724.1"/>
    <property type="molecule type" value="Genomic_DNA"/>
</dbReference>
<dbReference type="Gene3D" id="3.90.550.10">
    <property type="entry name" value="Spore Coat Polysaccharide Biosynthesis Protein SpsA, Chain A"/>
    <property type="match status" value="1"/>
</dbReference>
<feature type="binding site" evidence="8">
    <location>
        <position position="104"/>
    </location>
    <ligand>
        <name>GTP</name>
        <dbReference type="ChEBI" id="CHEBI:37565"/>
    </ligand>
</feature>
<dbReference type="GO" id="GO:0046872">
    <property type="term" value="F:metal ion binding"/>
    <property type="evidence" value="ECO:0007669"/>
    <property type="project" value="UniProtKB-KW"/>
</dbReference>
<feature type="domain" description="MobA-like NTP transferase" evidence="9">
    <location>
        <begin position="12"/>
        <end position="162"/>
    </location>
</feature>
<feature type="binding site" evidence="8">
    <location>
        <position position="28"/>
    </location>
    <ligand>
        <name>GTP</name>
        <dbReference type="ChEBI" id="CHEBI:37565"/>
    </ligand>
</feature>
<keyword evidence="7 8" id="KW-0501">Molybdenum cofactor biosynthesis</keyword>
<comment type="subcellular location">
    <subcellularLocation>
        <location evidence="8">Cytoplasm</location>
    </subcellularLocation>
</comment>
<evidence type="ECO:0000256" key="2">
    <source>
        <dbReference type="ARBA" id="ARBA00022679"/>
    </source>
</evidence>
<dbReference type="HAMAP" id="MF_00316">
    <property type="entry name" value="MobA"/>
    <property type="match status" value="1"/>
</dbReference>
<keyword evidence="6 8" id="KW-0342">GTP-binding</keyword>
<evidence type="ECO:0000256" key="3">
    <source>
        <dbReference type="ARBA" id="ARBA00022723"/>
    </source>
</evidence>
<keyword evidence="1 8" id="KW-0963">Cytoplasm</keyword>
<comment type="function">
    <text evidence="8">Transfers a GMP moiety from GTP to Mo-molybdopterin (Mo-MPT) cofactor (Moco or molybdenum cofactor) to form Mo-molybdopterin guanine dinucleotide (Mo-MGD) cofactor.</text>
</comment>
<dbReference type="RefSeq" id="WP_078923612.1">
    <property type="nucleotide sequence ID" value="NZ_FUYB01000019.1"/>
</dbReference>
<dbReference type="GO" id="GO:0061603">
    <property type="term" value="F:molybdenum cofactor guanylyltransferase activity"/>
    <property type="evidence" value="ECO:0007669"/>
    <property type="project" value="UniProtKB-EC"/>
</dbReference>
<evidence type="ECO:0000256" key="5">
    <source>
        <dbReference type="ARBA" id="ARBA00022842"/>
    </source>
</evidence>
<dbReference type="CDD" id="cd02503">
    <property type="entry name" value="MobA"/>
    <property type="match status" value="1"/>
</dbReference>
<protein>
    <recommendedName>
        <fullName evidence="8">Molybdenum cofactor guanylyltransferase</fullName>
        <shortName evidence="8">MoCo guanylyltransferase</shortName>
        <ecNumber evidence="8">2.7.7.77</ecNumber>
    </recommendedName>
    <alternativeName>
        <fullName evidence="8">GTP:molybdopterin guanylyltransferase</fullName>
    </alternativeName>
    <alternativeName>
        <fullName evidence="8">Mo-MPT guanylyltransferase</fullName>
    </alternativeName>
    <alternativeName>
        <fullName evidence="8">Molybdopterin guanylyltransferase</fullName>
    </alternativeName>
    <alternativeName>
        <fullName evidence="8">Molybdopterin-guanine dinucleotide synthase</fullName>
        <shortName evidence="8">MGD synthase</shortName>
    </alternativeName>
</protein>
<evidence type="ECO:0000259" key="9">
    <source>
        <dbReference type="Pfam" id="PF12804"/>
    </source>
</evidence>
<organism evidence="10 11">
    <name type="scientific">Thiothrix eikelboomii</name>
    <dbReference type="NCBI Taxonomy" id="92487"/>
    <lineage>
        <taxon>Bacteria</taxon>
        <taxon>Pseudomonadati</taxon>
        <taxon>Pseudomonadota</taxon>
        <taxon>Gammaproteobacteria</taxon>
        <taxon>Thiotrichales</taxon>
        <taxon>Thiotrichaceae</taxon>
        <taxon>Thiothrix</taxon>
    </lineage>
</organism>
<keyword evidence="5 8" id="KW-0460">Magnesium</keyword>
<evidence type="ECO:0000313" key="11">
    <source>
        <dbReference type="Proteomes" id="UP000190460"/>
    </source>
</evidence>
<sequence length="195" mass="21601">MRKDCRYPRITGVILAGGQGRRMGGVDKGLLELQGRPLVEYVLQALQPQVETILISANRNQARYQHYQYPVISDQLTGYQGPLAGFAAAMQVIETDYMLTVPCDAPELAPDTVIRLLTALQDQQAELAVADDGERLQPVHALIPVSLLPSLQAFLAQGNRKIDLWYAQHQMARADFRDCAGVFRNINTPEQLIGS</sequence>
<evidence type="ECO:0000256" key="8">
    <source>
        <dbReference type="HAMAP-Rule" id="MF_00316"/>
    </source>
</evidence>
<comment type="similarity">
    <text evidence="8">Belongs to the MobA family.</text>
</comment>
<evidence type="ECO:0000313" key="10">
    <source>
        <dbReference type="EMBL" id="SKA90724.1"/>
    </source>
</evidence>
<dbReference type="STRING" id="92487.SAMN02745130_03177"/>
<dbReference type="SUPFAM" id="SSF53448">
    <property type="entry name" value="Nucleotide-diphospho-sugar transferases"/>
    <property type="match status" value="1"/>
</dbReference>
<dbReference type="InterPro" id="IPR029044">
    <property type="entry name" value="Nucleotide-diphossugar_trans"/>
</dbReference>
<dbReference type="OrthoDB" id="9788394at2"/>
<comment type="cofactor">
    <cofactor evidence="8">
        <name>Mg(2+)</name>
        <dbReference type="ChEBI" id="CHEBI:18420"/>
    </cofactor>
</comment>
<accession>A0A1T4XMH6</accession>
<evidence type="ECO:0000256" key="4">
    <source>
        <dbReference type="ARBA" id="ARBA00022741"/>
    </source>
</evidence>
<evidence type="ECO:0000256" key="6">
    <source>
        <dbReference type="ARBA" id="ARBA00023134"/>
    </source>
</evidence>
<reference evidence="10 11" key="1">
    <citation type="submission" date="2017-02" db="EMBL/GenBank/DDBJ databases">
        <authorList>
            <person name="Peterson S.W."/>
        </authorList>
    </citation>
    <scope>NUCLEOTIDE SEQUENCE [LARGE SCALE GENOMIC DNA]</scope>
    <source>
        <strain evidence="10 11">ATCC 49788</strain>
    </source>
</reference>
<dbReference type="Proteomes" id="UP000190460">
    <property type="component" value="Unassembled WGS sequence"/>
</dbReference>
<dbReference type="InterPro" id="IPR013482">
    <property type="entry name" value="Molybde_CF_guanTrfase"/>
</dbReference>
<name>A0A1T4XMH6_9GAMM</name>
<comment type="domain">
    <text evidence="8">The N-terminal domain determines nucleotide recognition and specific binding, while the C-terminal domain determines the specific binding to the target protein.</text>
</comment>
<keyword evidence="3 8" id="KW-0479">Metal-binding</keyword>
<dbReference type="GO" id="GO:0005525">
    <property type="term" value="F:GTP binding"/>
    <property type="evidence" value="ECO:0007669"/>
    <property type="project" value="UniProtKB-UniRule"/>
</dbReference>
<comment type="caution">
    <text evidence="8">Lacks conserved residue(s) required for the propagation of feature annotation.</text>
</comment>
<comment type="catalytic activity">
    <reaction evidence="8">
        <text>Mo-molybdopterin + GTP + H(+) = Mo-molybdopterin guanine dinucleotide + diphosphate</text>
        <dbReference type="Rhea" id="RHEA:34243"/>
        <dbReference type="ChEBI" id="CHEBI:15378"/>
        <dbReference type="ChEBI" id="CHEBI:33019"/>
        <dbReference type="ChEBI" id="CHEBI:37565"/>
        <dbReference type="ChEBI" id="CHEBI:71302"/>
        <dbReference type="ChEBI" id="CHEBI:71310"/>
        <dbReference type="EC" id="2.7.7.77"/>
    </reaction>
</comment>
<comment type="subunit">
    <text evidence="8">Monomer.</text>
</comment>
<dbReference type="AlphaFoldDB" id="A0A1T4XMH6"/>
<dbReference type="EC" id="2.7.7.77" evidence="8"/>
<dbReference type="Pfam" id="PF12804">
    <property type="entry name" value="NTP_transf_3"/>
    <property type="match status" value="1"/>
</dbReference>
<dbReference type="InterPro" id="IPR025877">
    <property type="entry name" value="MobA-like_NTP_Trfase"/>
</dbReference>
<feature type="binding site" evidence="8">
    <location>
        <begin position="15"/>
        <end position="17"/>
    </location>
    <ligand>
        <name>GTP</name>
        <dbReference type="ChEBI" id="CHEBI:37565"/>
    </ligand>
</feature>
<dbReference type="PANTHER" id="PTHR19136">
    <property type="entry name" value="MOLYBDENUM COFACTOR GUANYLYLTRANSFERASE"/>
    <property type="match status" value="1"/>
</dbReference>
<dbReference type="GO" id="GO:0005737">
    <property type="term" value="C:cytoplasm"/>
    <property type="evidence" value="ECO:0007669"/>
    <property type="project" value="UniProtKB-SubCell"/>
</dbReference>
<dbReference type="NCBIfam" id="TIGR02665">
    <property type="entry name" value="molyb_mobA"/>
    <property type="match status" value="1"/>
</dbReference>
<dbReference type="PANTHER" id="PTHR19136:SF81">
    <property type="entry name" value="MOLYBDENUM COFACTOR GUANYLYLTRANSFERASE"/>
    <property type="match status" value="1"/>
</dbReference>
<keyword evidence="11" id="KW-1185">Reference proteome</keyword>
<evidence type="ECO:0000256" key="1">
    <source>
        <dbReference type="ARBA" id="ARBA00022490"/>
    </source>
</evidence>
<keyword evidence="2 8" id="KW-0808">Transferase</keyword>
<dbReference type="GO" id="GO:1902758">
    <property type="term" value="P:bis(molybdopterin guanine dinucleotide)molybdenum biosynthetic process"/>
    <property type="evidence" value="ECO:0007669"/>
    <property type="project" value="TreeGrafter"/>
</dbReference>
<evidence type="ECO:0000256" key="7">
    <source>
        <dbReference type="ARBA" id="ARBA00023150"/>
    </source>
</evidence>
<keyword evidence="10" id="KW-0548">Nucleotidyltransferase</keyword>
<feature type="binding site" evidence="8">
    <location>
        <position position="74"/>
    </location>
    <ligand>
        <name>GTP</name>
        <dbReference type="ChEBI" id="CHEBI:37565"/>
    </ligand>
</feature>
<feature type="binding site" evidence="8">
    <location>
        <position position="104"/>
    </location>
    <ligand>
        <name>Mg(2+)</name>
        <dbReference type="ChEBI" id="CHEBI:18420"/>
    </ligand>
</feature>